<protein>
    <recommendedName>
        <fullName evidence="3">Homeodomain-like domain-containing protein</fullName>
    </recommendedName>
</protein>
<dbReference type="Pfam" id="PF13384">
    <property type="entry name" value="HTH_23"/>
    <property type="match status" value="1"/>
</dbReference>
<dbReference type="KEGG" id="msea:METESE_22610"/>
<name>A0AA48KGC6_9BACT</name>
<reference evidence="1" key="1">
    <citation type="journal article" date="2023" name="Int. J. Syst. Evol. Microbiol.">
        <title>Mesoterricola silvestris gen. nov., sp. nov., Mesoterricola sediminis sp. nov., Geothrix oryzae sp. nov., Geothrix edaphica sp. nov., Geothrix rubra sp. nov., and Geothrix limicola sp. nov., six novel members of Acidobacteriota isolated from soils.</title>
        <authorList>
            <person name="Itoh H."/>
            <person name="Sugisawa Y."/>
            <person name="Mise K."/>
            <person name="Xu Z."/>
            <person name="Kuniyasu M."/>
            <person name="Ushijima N."/>
            <person name="Kawano K."/>
            <person name="Kobayashi E."/>
            <person name="Shiratori Y."/>
            <person name="Masuda Y."/>
            <person name="Senoo K."/>
        </authorList>
    </citation>
    <scope>NUCLEOTIDE SEQUENCE</scope>
    <source>
        <strain evidence="1">W786</strain>
    </source>
</reference>
<accession>A0AA48KGC6</accession>
<dbReference type="RefSeq" id="WP_316410230.1">
    <property type="nucleotide sequence ID" value="NZ_AP027081.1"/>
</dbReference>
<dbReference type="EMBL" id="AP027081">
    <property type="protein sequence ID" value="BDU77303.1"/>
    <property type="molecule type" value="Genomic_DNA"/>
</dbReference>
<dbReference type="InterPro" id="IPR009057">
    <property type="entry name" value="Homeodomain-like_sf"/>
</dbReference>
<organism evidence="1 2">
    <name type="scientific">Mesoterricola sediminis</name>
    <dbReference type="NCBI Taxonomy" id="2927980"/>
    <lineage>
        <taxon>Bacteria</taxon>
        <taxon>Pseudomonadati</taxon>
        <taxon>Acidobacteriota</taxon>
        <taxon>Holophagae</taxon>
        <taxon>Holophagales</taxon>
        <taxon>Holophagaceae</taxon>
        <taxon>Mesoterricola</taxon>
    </lineage>
</organism>
<gene>
    <name evidence="1" type="ORF">METESE_22610</name>
</gene>
<dbReference type="Gene3D" id="1.10.10.60">
    <property type="entry name" value="Homeodomain-like"/>
    <property type="match status" value="1"/>
</dbReference>
<evidence type="ECO:0000313" key="1">
    <source>
        <dbReference type="EMBL" id="BDU77303.1"/>
    </source>
</evidence>
<sequence length="102" mass="11543">MEFEPRDAGLHKPEARMLGDGAVAQIFALQNLGWSIRKIAREVGLSRNTVRDWLRGGPDRSYGNGSRAGLLDRYYFWIQNQFNAGAGMPMSFARNWRPSESP</sequence>
<dbReference type="AlphaFoldDB" id="A0AA48KGC6"/>
<evidence type="ECO:0008006" key="3">
    <source>
        <dbReference type="Google" id="ProtNLM"/>
    </source>
</evidence>
<dbReference type="SUPFAM" id="SSF46689">
    <property type="entry name" value="Homeodomain-like"/>
    <property type="match status" value="1"/>
</dbReference>
<dbReference type="InterPro" id="IPR001387">
    <property type="entry name" value="Cro/C1-type_HTH"/>
</dbReference>
<dbReference type="CDD" id="cd00093">
    <property type="entry name" value="HTH_XRE"/>
    <property type="match status" value="1"/>
</dbReference>
<evidence type="ECO:0000313" key="2">
    <source>
        <dbReference type="Proteomes" id="UP001228113"/>
    </source>
</evidence>
<keyword evidence="2" id="KW-1185">Reference proteome</keyword>
<proteinExistence type="predicted"/>
<dbReference type="Proteomes" id="UP001228113">
    <property type="component" value="Chromosome"/>
</dbReference>